<dbReference type="EMBL" id="JDSS02000015">
    <property type="protein sequence ID" value="KFB69411.1"/>
    <property type="molecule type" value="Genomic_DNA"/>
</dbReference>
<evidence type="ECO:0000256" key="1">
    <source>
        <dbReference type="SAM" id="MobiDB-lite"/>
    </source>
</evidence>
<name>A0A084Y3W7_9PROT</name>
<evidence type="ECO:0000313" key="3">
    <source>
        <dbReference type="EMBL" id="KFB69411.1"/>
    </source>
</evidence>
<feature type="region of interest" description="Disordered" evidence="1">
    <location>
        <begin position="126"/>
        <end position="149"/>
    </location>
</feature>
<feature type="compositionally biased region" description="Polar residues" evidence="1">
    <location>
        <begin position="126"/>
        <end position="139"/>
    </location>
</feature>
<feature type="chain" id="PRO_5001785701" evidence="2">
    <location>
        <begin position="19"/>
        <end position="309"/>
    </location>
</feature>
<comment type="caution">
    <text evidence="3">The sequence shown here is derived from an EMBL/GenBank/DDBJ whole genome shotgun (WGS) entry which is preliminary data.</text>
</comment>
<keyword evidence="2" id="KW-0732">Signal</keyword>
<gene>
    <name evidence="3" type="ORF">CAPSK01_000885</name>
</gene>
<sequence>MKKAFLVACLSWAVTASAAVLNVEFHFSPYTGDRKADKVEQVAGQARVLINGVPVARQEVLAQQVPVLFEEREVAAAVWAPAASLGSSVRKGKNRIRIEFTPADATKPYRALFRYATVTDQVIRTDTSPGRFSKTNQTGMGEEEKSVTGPVSFEREFDADFAEDHPWHHQPPVTSLSDADRQSLKQLVRDRAAAFKPAFQPIYQELSGIRNSSLQLNTEAIRKSKCLDKAYAAGVRIVPAADLDIVTTGNPEIVVSAKSGELFGPEDSKAFSRIKGNDLQMCIGVVLGVYYPQQILVVRGSEDKWRVVR</sequence>
<evidence type="ECO:0000313" key="4">
    <source>
        <dbReference type="Proteomes" id="UP000019812"/>
    </source>
</evidence>
<dbReference type="RefSeq" id="WP_034922791.1">
    <property type="nucleotide sequence ID" value="NZ_JDSS02000015.1"/>
</dbReference>
<proteinExistence type="predicted"/>
<organism evidence="3 4">
    <name type="scientific">Candidatus Accumulibacter vicinus</name>
    <dbReference type="NCBI Taxonomy" id="2954382"/>
    <lineage>
        <taxon>Bacteria</taxon>
        <taxon>Pseudomonadati</taxon>
        <taxon>Pseudomonadota</taxon>
        <taxon>Betaproteobacteria</taxon>
        <taxon>Candidatus Accumulibacter</taxon>
    </lineage>
</organism>
<feature type="signal peptide" evidence="2">
    <location>
        <begin position="1"/>
        <end position="18"/>
    </location>
</feature>
<dbReference type="Proteomes" id="UP000019812">
    <property type="component" value="Unassembled WGS sequence"/>
</dbReference>
<reference evidence="3 4" key="1">
    <citation type="submission" date="2014-07" db="EMBL/GenBank/DDBJ databases">
        <title>Expanding our view of genomic diversity in Candidatus Accumulibacter clades.</title>
        <authorList>
            <person name="Skennerton C.T."/>
            <person name="Barr J.J."/>
            <person name="Slater F.R."/>
            <person name="Bond P.L."/>
            <person name="Tyson G.W."/>
        </authorList>
    </citation>
    <scope>NUCLEOTIDE SEQUENCE [LARGE SCALE GENOMIC DNA]</scope>
    <source>
        <strain evidence="4">SK-01</strain>
    </source>
</reference>
<dbReference type="AlphaFoldDB" id="A0A084Y3W7"/>
<protein>
    <submittedName>
        <fullName evidence="3">Uncharacterized protein</fullName>
    </submittedName>
</protein>
<accession>A0A084Y3W7</accession>
<evidence type="ECO:0000256" key="2">
    <source>
        <dbReference type="SAM" id="SignalP"/>
    </source>
</evidence>